<name>A0A1K2IY12_9CAUD</name>
<keyword evidence="2" id="KW-1185">Reference proteome</keyword>
<dbReference type="Proteomes" id="UP000002907">
    <property type="component" value="Segment"/>
</dbReference>
<reference evidence="1" key="1">
    <citation type="submission" date="2012-06" db="EMBL/GenBank/DDBJ databases">
        <title>Genomic characterization of five bacteriophages specific for Yersinia species.</title>
        <authorList>
            <person name="Skurnik M."/>
            <person name="Nawaz A."/>
            <person name="Happonen L."/>
            <person name="Butcher S."/>
            <person name="Mattinen L."/>
        </authorList>
    </citation>
    <scope>NUCLEOTIDE SEQUENCE [LARGE SCALE GENOMIC DNA]</scope>
</reference>
<dbReference type="KEGG" id="vg:54990878"/>
<dbReference type="EMBL" id="HE956707">
    <property type="protein sequence ID" value="SGA03418.1"/>
    <property type="molecule type" value="Genomic_DNA"/>
</dbReference>
<sequence>MRLSDIPSLMVVNGGKELRLAALKLHNYAVINGKASGDAGEAIGKFWDNQAALLKVPTGRPYDGLFLGYGVPDVRAQCYKALSDVRMALTRGGQDKGKQWEVFCDFLATAARSAGGVTEVTLTVSAKSVNLAAAGSAAAAGAEREAGHKGNFERVVPFTVSPAGTKVTIDSSRMMGGSVEIKGTNLIVRPGADDGEFLVMAGDKKVTVGVNIFDRGLSTKSIPDIEVGAAVALPKPFYSPYNDGEHTVTLFSLDPTVAELSSDMVIGRKVGFTRIGAKLVYKDCPELAWSDSSGIDVNAKAEGKNGVTA</sequence>
<protein>
    <submittedName>
        <fullName evidence="1">Uncharacterized protein</fullName>
    </submittedName>
</protein>
<organism evidence="1 2">
    <name type="scientific">Yersinia phage phiR8-01</name>
    <dbReference type="NCBI Taxonomy" id="1206556"/>
    <lineage>
        <taxon>Viruses</taxon>
        <taxon>Duplodnaviria</taxon>
        <taxon>Heunggongvirae</taxon>
        <taxon>Uroviricota</taxon>
        <taxon>Caudoviricetes</taxon>
        <taxon>Autographivirales</taxon>
        <taxon>Autonotataviridae</taxon>
        <taxon>Melnykvirinae</taxon>
        <taxon>Pienvirus</taxon>
        <taxon>Pienvirus R801</taxon>
    </lineage>
</organism>
<evidence type="ECO:0000313" key="2">
    <source>
        <dbReference type="Proteomes" id="UP000002907"/>
    </source>
</evidence>
<gene>
    <name evidence="1" type="primary">g048</name>
    <name evidence="1" type="ORF">BN110_010</name>
</gene>
<dbReference type="GeneID" id="54990878"/>
<accession>A0A1K2IY12</accession>
<dbReference type="RefSeq" id="YP_009800382.1">
    <property type="nucleotide sequence ID" value="NC_047951.1"/>
</dbReference>
<proteinExistence type="predicted"/>
<evidence type="ECO:0000313" key="1">
    <source>
        <dbReference type="EMBL" id="SGA03418.1"/>
    </source>
</evidence>